<dbReference type="Gene3D" id="3.40.50.720">
    <property type="entry name" value="NAD(P)-binding Rossmann-like Domain"/>
    <property type="match status" value="1"/>
</dbReference>
<proteinExistence type="inferred from homology"/>
<dbReference type="STRING" id="316056.RPC_0055"/>
<dbReference type="PANTHER" id="PTHR43975:SF2">
    <property type="entry name" value="EG:BACR7A4.14 PROTEIN-RELATED"/>
    <property type="match status" value="1"/>
</dbReference>
<dbReference type="PRINTS" id="PR00081">
    <property type="entry name" value="GDHRDH"/>
</dbReference>
<protein>
    <submittedName>
        <fullName evidence="2">Short-chain dehydrogenase/reductase SDR</fullName>
    </submittedName>
</protein>
<sequence>MTERVTLITGASAGIGTELARVFASHHHRVALVARREERLNTLAEEIVAAGGAKPLVIACDLRQPDAGDAIAAALTEAGVEVEYLVNNAGYGLFGQATELDRGAQLGMIDLNVRALTDLSLRFSASVIKHHGGILNVASIAGFLPGPGMAVYYASKAFVLSFTEALRAELGRHGVRVTALCPGPVLTEFQQHAGFEPGFDSAILNVSAADVARQGFEGLMANKRAVLPGLGIKIVPLLLRLFPRGFVLAGVGKFQLRRR</sequence>
<dbReference type="EMBL" id="CP000301">
    <property type="protein sequence ID" value="ABD85634.1"/>
    <property type="molecule type" value="Genomic_DNA"/>
</dbReference>
<dbReference type="eggNOG" id="COG0300">
    <property type="taxonomic scope" value="Bacteria"/>
</dbReference>
<organism evidence="2">
    <name type="scientific">Rhodopseudomonas palustris (strain BisB18)</name>
    <dbReference type="NCBI Taxonomy" id="316056"/>
    <lineage>
        <taxon>Bacteria</taxon>
        <taxon>Pseudomonadati</taxon>
        <taxon>Pseudomonadota</taxon>
        <taxon>Alphaproteobacteria</taxon>
        <taxon>Hyphomicrobiales</taxon>
        <taxon>Nitrobacteraceae</taxon>
        <taxon>Rhodopseudomonas</taxon>
    </lineage>
</organism>
<dbReference type="KEGG" id="rpc:RPC_0055"/>
<comment type="similarity">
    <text evidence="1">Belongs to the short-chain dehydrogenases/reductases (SDR) family.</text>
</comment>
<dbReference type="InterPro" id="IPR036291">
    <property type="entry name" value="NAD(P)-bd_dom_sf"/>
</dbReference>
<dbReference type="HOGENOM" id="CLU_010194_2_1_5"/>
<name>Q21DA2_RHOPB</name>
<reference evidence="2" key="1">
    <citation type="submission" date="2006-03" db="EMBL/GenBank/DDBJ databases">
        <title>Complete sequence of Rhodopseudomonas palustris BisB18.</title>
        <authorList>
            <consortium name="US DOE Joint Genome Institute"/>
            <person name="Copeland A."/>
            <person name="Lucas S."/>
            <person name="Lapidus A."/>
            <person name="Barry K."/>
            <person name="Detter J.C."/>
            <person name="Glavina del Rio T."/>
            <person name="Hammon N."/>
            <person name="Israni S."/>
            <person name="Dalin E."/>
            <person name="Tice H."/>
            <person name="Pitluck S."/>
            <person name="Chain P."/>
            <person name="Malfatti S."/>
            <person name="Shin M."/>
            <person name="Vergez L."/>
            <person name="Schmutz J."/>
            <person name="Larimer F."/>
            <person name="Land M."/>
            <person name="Hauser L."/>
            <person name="Pelletier D.A."/>
            <person name="Kyrpides N."/>
            <person name="Anderson I."/>
            <person name="Oda Y."/>
            <person name="Harwood C.S."/>
            <person name="Richardson P."/>
        </authorList>
    </citation>
    <scope>NUCLEOTIDE SEQUENCE [LARGE SCALE GENOMIC DNA]</scope>
    <source>
        <strain evidence="2">BisB18</strain>
    </source>
</reference>
<evidence type="ECO:0000313" key="2">
    <source>
        <dbReference type="EMBL" id="ABD85634.1"/>
    </source>
</evidence>
<dbReference type="SUPFAM" id="SSF51735">
    <property type="entry name" value="NAD(P)-binding Rossmann-fold domains"/>
    <property type="match status" value="1"/>
</dbReference>
<dbReference type="AlphaFoldDB" id="Q21DA2"/>
<dbReference type="CDD" id="cd05233">
    <property type="entry name" value="SDR_c"/>
    <property type="match status" value="1"/>
</dbReference>
<dbReference type="Pfam" id="PF00106">
    <property type="entry name" value="adh_short"/>
    <property type="match status" value="1"/>
</dbReference>
<dbReference type="PRINTS" id="PR00080">
    <property type="entry name" value="SDRFAMILY"/>
</dbReference>
<dbReference type="InterPro" id="IPR002347">
    <property type="entry name" value="SDR_fam"/>
</dbReference>
<gene>
    <name evidence="2" type="ordered locus">RPC_0055</name>
</gene>
<dbReference type="PANTHER" id="PTHR43975">
    <property type="entry name" value="ZGC:101858"/>
    <property type="match status" value="1"/>
</dbReference>
<accession>Q21DA2</accession>
<dbReference type="OrthoDB" id="9808814at2"/>
<evidence type="ECO:0000256" key="1">
    <source>
        <dbReference type="RuleBase" id="RU000363"/>
    </source>
</evidence>
<dbReference type="RefSeq" id="WP_011470542.1">
    <property type="nucleotide sequence ID" value="NC_007925.1"/>
</dbReference>
<dbReference type="PIRSF" id="PIRSF000126">
    <property type="entry name" value="11-beta-HSD1"/>
    <property type="match status" value="1"/>
</dbReference>